<dbReference type="OrthoDB" id="5177743at2"/>
<dbReference type="Proteomes" id="UP000295172">
    <property type="component" value="Unassembled WGS sequence"/>
</dbReference>
<proteinExistence type="predicted"/>
<sequence>MTSKNDFALIVVDMKSTRTYTMRARAESTEATRRRIIESVVALSEERLSLEIVLADVADRAGVSVQTVLRHFGSKETLFAATLEYRRAQVREEWVAPAGDVAAAVRTITDFCERTGDWMLAIMSREHVDDAAAKVVAGGRELHRKWVTETFAPEIAGCADPDALVDLLVVATDLYTWKLLRRDAGRDQATTAERMLHLVRAVLSTS</sequence>
<dbReference type="SUPFAM" id="SSF46689">
    <property type="entry name" value="Homeodomain-like"/>
    <property type="match status" value="1"/>
</dbReference>
<dbReference type="PROSITE" id="PS50977">
    <property type="entry name" value="HTH_TETR_2"/>
    <property type="match status" value="1"/>
</dbReference>
<evidence type="ECO:0000256" key="4">
    <source>
        <dbReference type="PROSITE-ProRule" id="PRU00335"/>
    </source>
</evidence>
<dbReference type="InterPro" id="IPR001647">
    <property type="entry name" value="HTH_TetR"/>
</dbReference>
<keyword evidence="7" id="KW-1185">Reference proteome</keyword>
<keyword evidence="2 4" id="KW-0238">DNA-binding</keyword>
<gene>
    <name evidence="6" type="ORF">E1218_09220</name>
</gene>
<evidence type="ECO:0000313" key="6">
    <source>
        <dbReference type="EMBL" id="TDD27836.1"/>
    </source>
</evidence>
<dbReference type="GO" id="GO:0003700">
    <property type="term" value="F:DNA-binding transcription factor activity"/>
    <property type="evidence" value="ECO:0007669"/>
    <property type="project" value="TreeGrafter"/>
</dbReference>
<evidence type="ECO:0000256" key="3">
    <source>
        <dbReference type="ARBA" id="ARBA00023163"/>
    </source>
</evidence>
<dbReference type="GO" id="GO:0000976">
    <property type="term" value="F:transcription cis-regulatory region binding"/>
    <property type="evidence" value="ECO:0007669"/>
    <property type="project" value="TreeGrafter"/>
</dbReference>
<organism evidence="6 7">
    <name type="scientific">Kribbella turkmenica</name>
    <dbReference type="NCBI Taxonomy" id="2530375"/>
    <lineage>
        <taxon>Bacteria</taxon>
        <taxon>Bacillati</taxon>
        <taxon>Actinomycetota</taxon>
        <taxon>Actinomycetes</taxon>
        <taxon>Propionibacteriales</taxon>
        <taxon>Kribbellaceae</taxon>
        <taxon>Kribbella</taxon>
    </lineage>
</organism>
<accession>A0A4R4XB38</accession>
<dbReference type="AlphaFoldDB" id="A0A4R4XB38"/>
<feature type="domain" description="HTH tetR-type" evidence="5">
    <location>
        <begin position="30"/>
        <end position="90"/>
    </location>
</feature>
<evidence type="ECO:0000259" key="5">
    <source>
        <dbReference type="PROSITE" id="PS50977"/>
    </source>
</evidence>
<dbReference type="Gene3D" id="1.10.357.10">
    <property type="entry name" value="Tetracycline Repressor, domain 2"/>
    <property type="match status" value="1"/>
</dbReference>
<evidence type="ECO:0000256" key="1">
    <source>
        <dbReference type="ARBA" id="ARBA00023015"/>
    </source>
</evidence>
<reference evidence="6 7" key="1">
    <citation type="submission" date="2019-02" db="EMBL/GenBank/DDBJ databases">
        <title>Draft genome sequences of novel Actinobacteria.</title>
        <authorList>
            <person name="Sahin N."/>
            <person name="Ay H."/>
            <person name="Saygin H."/>
        </authorList>
    </citation>
    <scope>NUCLEOTIDE SEQUENCE [LARGE SCALE GENOMIC DNA]</scope>
    <source>
        <strain evidence="6 7">16K104</strain>
    </source>
</reference>
<dbReference type="Pfam" id="PF00440">
    <property type="entry name" value="TetR_N"/>
    <property type="match status" value="1"/>
</dbReference>
<keyword evidence="1" id="KW-0805">Transcription regulation</keyword>
<dbReference type="PANTHER" id="PTHR30055:SF234">
    <property type="entry name" value="HTH-TYPE TRANSCRIPTIONAL REGULATOR BETI"/>
    <property type="match status" value="1"/>
</dbReference>
<feature type="DNA-binding region" description="H-T-H motif" evidence="4">
    <location>
        <begin position="53"/>
        <end position="72"/>
    </location>
</feature>
<evidence type="ECO:0000313" key="7">
    <source>
        <dbReference type="Proteomes" id="UP000295172"/>
    </source>
</evidence>
<protein>
    <submittedName>
        <fullName evidence="6">TetR/AcrR family transcriptional regulator</fullName>
    </submittedName>
</protein>
<dbReference type="RefSeq" id="WP_132318288.1">
    <property type="nucleotide sequence ID" value="NZ_SMKR01000029.1"/>
</dbReference>
<dbReference type="InterPro" id="IPR009057">
    <property type="entry name" value="Homeodomain-like_sf"/>
</dbReference>
<name>A0A4R4XB38_9ACTN</name>
<evidence type="ECO:0000256" key="2">
    <source>
        <dbReference type="ARBA" id="ARBA00023125"/>
    </source>
</evidence>
<keyword evidence="3" id="KW-0804">Transcription</keyword>
<comment type="caution">
    <text evidence="6">The sequence shown here is derived from an EMBL/GenBank/DDBJ whole genome shotgun (WGS) entry which is preliminary data.</text>
</comment>
<dbReference type="EMBL" id="SMKR01000029">
    <property type="protein sequence ID" value="TDD27836.1"/>
    <property type="molecule type" value="Genomic_DNA"/>
</dbReference>
<dbReference type="PANTHER" id="PTHR30055">
    <property type="entry name" value="HTH-TYPE TRANSCRIPTIONAL REGULATOR RUTR"/>
    <property type="match status" value="1"/>
</dbReference>
<dbReference type="InterPro" id="IPR050109">
    <property type="entry name" value="HTH-type_TetR-like_transc_reg"/>
</dbReference>